<keyword evidence="3" id="KW-0597">Phosphoprotein</keyword>
<dbReference type="CDD" id="cd23509">
    <property type="entry name" value="Gnk2-like"/>
    <property type="match status" value="2"/>
</dbReference>
<evidence type="ECO:0000256" key="1">
    <source>
        <dbReference type="ARBA" id="ARBA00004167"/>
    </source>
</evidence>
<comment type="subcellular location">
    <subcellularLocation>
        <location evidence="1">Membrane</location>
        <topology evidence="1">Single-pass membrane protein</topology>
    </subcellularLocation>
</comment>
<dbReference type="FunFam" id="3.30.200.20:FF:000727">
    <property type="entry name" value="Cysteine-rich RLK (RECEPTOR-like protein kinase) 23"/>
    <property type="match status" value="1"/>
</dbReference>
<evidence type="ECO:0000259" key="20">
    <source>
        <dbReference type="PROSITE" id="PS50011"/>
    </source>
</evidence>
<evidence type="ECO:0000256" key="11">
    <source>
        <dbReference type="ARBA" id="ARBA00022989"/>
    </source>
</evidence>
<dbReference type="GO" id="GO:0005886">
    <property type="term" value="C:plasma membrane"/>
    <property type="evidence" value="ECO:0000318"/>
    <property type="project" value="GO_Central"/>
</dbReference>
<comment type="catalytic activity">
    <reaction evidence="16">
        <text>L-threonyl-[protein] + ATP = O-phospho-L-threonyl-[protein] + ADP + H(+)</text>
        <dbReference type="Rhea" id="RHEA:46608"/>
        <dbReference type="Rhea" id="RHEA-COMP:11060"/>
        <dbReference type="Rhea" id="RHEA-COMP:11605"/>
        <dbReference type="ChEBI" id="CHEBI:15378"/>
        <dbReference type="ChEBI" id="CHEBI:30013"/>
        <dbReference type="ChEBI" id="CHEBI:30616"/>
        <dbReference type="ChEBI" id="CHEBI:61977"/>
        <dbReference type="ChEBI" id="CHEBI:456216"/>
    </reaction>
</comment>
<dbReference type="FunFam" id="1.10.510.10:FF:000129">
    <property type="entry name" value="cysteine-rich receptor-like protein kinase 10"/>
    <property type="match status" value="1"/>
</dbReference>
<feature type="signal peptide" evidence="19">
    <location>
        <begin position="1"/>
        <end position="26"/>
    </location>
</feature>
<keyword evidence="12 18" id="KW-0472">Membrane</keyword>
<dbReference type="Proteomes" id="UP000091857">
    <property type="component" value="Chromosome 16"/>
</dbReference>
<feature type="domain" description="Gnk2-homologous" evidence="21">
    <location>
        <begin position="137"/>
        <end position="245"/>
    </location>
</feature>
<evidence type="ECO:0000256" key="4">
    <source>
        <dbReference type="ARBA" id="ARBA00022679"/>
    </source>
</evidence>
<dbReference type="Pfam" id="PF01657">
    <property type="entry name" value="Stress-antifung"/>
    <property type="match status" value="2"/>
</dbReference>
<evidence type="ECO:0000256" key="14">
    <source>
        <dbReference type="ARBA" id="ARBA00023180"/>
    </source>
</evidence>
<dbReference type="Pfam" id="PF07714">
    <property type="entry name" value="PK_Tyr_Ser-Thr"/>
    <property type="match status" value="1"/>
</dbReference>
<keyword evidence="2" id="KW-0723">Serine/threonine-protein kinase</keyword>
<dbReference type="AlphaFoldDB" id="A0A2C9U7X2"/>
<sequence length="706" mass="79962">MVEMGSFILYLVFMFLFPLSFEIIAADPTYVSRSCPNTTTFTSNTTYRSNLNLLLTTLSNSTTKNGFYNTTAGENPDTVYGLFLCRGDLSSQLCQECVTFATQDIVQRCPEKKAAMIWYDECFLRYSDRSIFSLVERNPMLAIYNTQNTTQQDLFNKLVAETVNNAIAKAANARSGAKKFGTEVANFTSFHTLYSLVQCTPDLSEADCNRCLRQVIGYLPDCCSGKKGAQVLTPSCSIRYDLYPFYNLMETEIAASPPSPPFLSPPPPSLTGPKDRSNNPSAIIIAIVAPIAVSVLLFILGCCFLSRRARKKKKSRIEEGNDGNEIMTEESLKYDLANIEAATNLFSEDNKLGAGGFGEVYKGTLPNGQEVAVKRLSRNSRQGMEEFKNEVVLVAKLQHRNLVRLLGFCLDEEEKILIYEFVPNKSLDYFLYGREKQAQLDWSQRFKIIEGIARGILYLHEESRFKVVHRDLKASNILLDKNMNPKISDFGQARIFGVDQTDQAKTNRIVGTYGYMSPEYAMLGQFSTKSDVYSFGVLILEMITGKKNSSFPGDLLTYIWKQWRDGMAEEVLDPTVRDYYSRNEVTRCIHIGLLCVQKDPAERPTMAKIVLMLSSHSVTQPLPQQPGVLADGRSKQPTLRRKLQLDQPTSVLTPLSDDEASIIEVYHDRQHELEKEMEKYKNVFRGWLFFHFRVCDSLQNMWSNFI</sequence>
<dbReference type="SMART" id="SM00220">
    <property type="entry name" value="S_TKc"/>
    <property type="match status" value="1"/>
</dbReference>
<evidence type="ECO:0000256" key="9">
    <source>
        <dbReference type="ARBA" id="ARBA00022777"/>
    </source>
</evidence>
<dbReference type="InterPro" id="IPR001245">
    <property type="entry name" value="Ser-Thr/Tyr_kinase_cat_dom"/>
</dbReference>
<dbReference type="InterPro" id="IPR008271">
    <property type="entry name" value="Ser/Thr_kinase_AS"/>
</dbReference>
<dbReference type="GO" id="GO:0009626">
    <property type="term" value="P:plant-type hypersensitive response"/>
    <property type="evidence" value="ECO:0000318"/>
    <property type="project" value="GO_Central"/>
</dbReference>
<keyword evidence="8 17" id="KW-0547">Nucleotide-binding</keyword>
<dbReference type="PANTHER" id="PTHR27002:SF1050">
    <property type="entry name" value="CYSTEINE-RICH RECEPTOR-LIKE PROTEIN KINASE 5"/>
    <property type="match status" value="1"/>
</dbReference>
<dbReference type="GO" id="GO:0004674">
    <property type="term" value="F:protein serine/threonine kinase activity"/>
    <property type="evidence" value="ECO:0000318"/>
    <property type="project" value="GO_Central"/>
</dbReference>
<dbReference type="Gene3D" id="1.10.510.10">
    <property type="entry name" value="Transferase(Phosphotransferase) domain 1"/>
    <property type="match status" value="1"/>
</dbReference>
<dbReference type="EMBL" id="CM004402">
    <property type="protein sequence ID" value="OAY26003.1"/>
    <property type="molecule type" value="Genomic_DNA"/>
</dbReference>
<name>A0A2C9U7X2_MANES</name>
<dbReference type="PROSITE" id="PS00107">
    <property type="entry name" value="PROTEIN_KINASE_ATP"/>
    <property type="match status" value="1"/>
</dbReference>
<keyword evidence="11 18" id="KW-1133">Transmembrane helix</keyword>
<feature type="transmembrane region" description="Helical" evidence="18">
    <location>
        <begin position="283"/>
        <end position="306"/>
    </location>
</feature>
<keyword evidence="23" id="KW-1185">Reference proteome</keyword>
<dbReference type="InterPro" id="IPR011009">
    <property type="entry name" value="Kinase-like_dom_sf"/>
</dbReference>
<evidence type="ECO:0000313" key="23">
    <source>
        <dbReference type="Proteomes" id="UP000091857"/>
    </source>
</evidence>
<dbReference type="InterPro" id="IPR017441">
    <property type="entry name" value="Protein_kinase_ATP_BS"/>
</dbReference>
<dbReference type="FunFam" id="3.30.430.20:FF:000013">
    <property type="entry name" value="Cysteine-rich RLK (RECEPTOR-like protein kinase) 23"/>
    <property type="match status" value="1"/>
</dbReference>
<keyword evidence="14" id="KW-0325">Glycoprotein</keyword>
<evidence type="ECO:0000256" key="3">
    <source>
        <dbReference type="ARBA" id="ARBA00022553"/>
    </source>
</evidence>
<keyword evidence="10 17" id="KW-0067">ATP-binding</keyword>
<dbReference type="InterPro" id="IPR002902">
    <property type="entry name" value="GNK2"/>
</dbReference>
<feature type="domain" description="Protein kinase" evidence="20">
    <location>
        <begin position="346"/>
        <end position="619"/>
    </location>
</feature>
<evidence type="ECO:0000259" key="21">
    <source>
        <dbReference type="PROSITE" id="PS51473"/>
    </source>
</evidence>
<dbReference type="SUPFAM" id="SSF56112">
    <property type="entry name" value="Protein kinase-like (PK-like)"/>
    <property type="match status" value="1"/>
</dbReference>
<dbReference type="Gramene" id="Manes.16G013700.3.v8.1">
    <property type="protein sequence ID" value="Manes.16G013700.3.v8.1.CDS"/>
    <property type="gene ID" value="Manes.16G013700.v8.1"/>
</dbReference>
<keyword evidence="7" id="KW-0677">Repeat</keyword>
<evidence type="ECO:0000256" key="7">
    <source>
        <dbReference type="ARBA" id="ARBA00022737"/>
    </source>
</evidence>
<feature type="chain" id="PRO_5012813101" description="Cysteine-rich receptor-like protein kinase 25" evidence="19">
    <location>
        <begin position="27"/>
        <end position="706"/>
    </location>
</feature>
<evidence type="ECO:0000256" key="2">
    <source>
        <dbReference type="ARBA" id="ARBA00022527"/>
    </source>
</evidence>
<evidence type="ECO:0000256" key="6">
    <source>
        <dbReference type="ARBA" id="ARBA00022729"/>
    </source>
</evidence>
<evidence type="ECO:0000256" key="16">
    <source>
        <dbReference type="ARBA" id="ARBA00047951"/>
    </source>
</evidence>
<evidence type="ECO:0000256" key="10">
    <source>
        <dbReference type="ARBA" id="ARBA00022840"/>
    </source>
</evidence>
<keyword evidence="9" id="KW-0418">Kinase</keyword>
<keyword evidence="5 18" id="KW-0812">Transmembrane</keyword>
<dbReference type="InterPro" id="IPR000719">
    <property type="entry name" value="Prot_kinase_dom"/>
</dbReference>
<evidence type="ECO:0000256" key="19">
    <source>
        <dbReference type="SAM" id="SignalP"/>
    </source>
</evidence>
<keyword evidence="13" id="KW-0675">Receptor</keyword>
<keyword evidence="6 19" id="KW-0732">Signal</keyword>
<proteinExistence type="predicted"/>
<dbReference type="FunFam" id="3.30.430.20:FF:000002">
    <property type="entry name" value="Cysteine-rich receptor-like protein kinase 10"/>
    <property type="match status" value="1"/>
</dbReference>
<dbReference type="PANTHER" id="PTHR27002">
    <property type="entry name" value="RECEPTOR-LIKE SERINE/THREONINE-PROTEIN KINASE SD1-8"/>
    <property type="match status" value="1"/>
</dbReference>
<gene>
    <name evidence="22" type="ORF">MANES_16G013700v8</name>
</gene>
<evidence type="ECO:0000256" key="13">
    <source>
        <dbReference type="ARBA" id="ARBA00023170"/>
    </source>
</evidence>
<evidence type="ECO:0000256" key="15">
    <source>
        <dbReference type="ARBA" id="ARBA00047558"/>
    </source>
</evidence>
<comment type="catalytic activity">
    <reaction evidence="15">
        <text>L-seryl-[protein] + ATP = O-phospho-L-seryl-[protein] + ADP + H(+)</text>
        <dbReference type="Rhea" id="RHEA:17989"/>
        <dbReference type="Rhea" id="RHEA-COMP:9863"/>
        <dbReference type="Rhea" id="RHEA-COMP:11604"/>
        <dbReference type="ChEBI" id="CHEBI:15378"/>
        <dbReference type="ChEBI" id="CHEBI:29999"/>
        <dbReference type="ChEBI" id="CHEBI:30616"/>
        <dbReference type="ChEBI" id="CHEBI:83421"/>
        <dbReference type="ChEBI" id="CHEBI:456216"/>
    </reaction>
</comment>
<evidence type="ECO:0000256" key="17">
    <source>
        <dbReference type="PROSITE-ProRule" id="PRU10141"/>
    </source>
</evidence>
<dbReference type="PROSITE" id="PS00108">
    <property type="entry name" value="PROTEIN_KINASE_ST"/>
    <property type="match status" value="1"/>
</dbReference>
<dbReference type="GO" id="GO:0005524">
    <property type="term" value="F:ATP binding"/>
    <property type="evidence" value="ECO:0007669"/>
    <property type="project" value="UniProtKB-UniRule"/>
</dbReference>
<keyword evidence="4" id="KW-0808">Transferase</keyword>
<evidence type="ECO:0000256" key="8">
    <source>
        <dbReference type="ARBA" id="ARBA00022741"/>
    </source>
</evidence>
<comment type="caution">
    <text evidence="22">The sequence shown here is derived from an EMBL/GenBank/DDBJ whole genome shotgun (WGS) entry which is preliminary data.</text>
</comment>
<dbReference type="GO" id="GO:0007165">
    <property type="term" value="P:signal transduction"/>
    <property type="evidence" value="ECO:0000318"/>
    <property type="project" value="GO_Central"/>
</dbReference>
<reference evidence="23" key="1">
    <citation type="journal article" date="2016" name="Nat. Biotechnol.">
        <title>Sequencing wild and cultivated cassava and related species reveals extensive interspecific hybridization and genetic diversity.</title>
        <authorList>
            <person name="Bredeson J.V."/>
            <person name="Lyons J.B."/>
            <person name="Prochnik S.E."/>
            <person name="Wu G.A."/>
            <person name="Ha C.M."/>
            <person name="Edsinger-Gonzales E."/>
            <person name="Grimwood J."/>
            <person name="Schmutz J."/>
            <person name="Rabbi I.Y."/>
            <person name="Egesi C."/>
            <person name="Nauluvula P."/>
            <person name="Lebot V."/>
            <person name="Ndunguru J."/>
            <person name="Mkamilo G."/>
            <person name="Bart R.S."/>
            <person name="Setter T.L."/>
            <person name="Gleadow R.M."/>
            <person name="Kulakow P."/>
            <person name="Ferguson M.E."/>
            <person name="Rounsley S."/>
            <person name="Rokhsar D.S."/>
        </authorList>
    </citation>
    <scope>NUCLEOTIDE SEQUENCE [LARGE SCALE GENOMIC DNA]</scope>
    <source>
        <strain evidence="23">cv. AM560-2</strain>
    </source>
</reference>
<protein>
    <recommendedName>
        <fullName evidence="24">Cysteine-rich receptor-like protein kinase 25</fullName>
    </recommendedName>
</protein>
<evidence type="ECO:0000313" key="22">
    <source>
        <dbReference type="EMBL" id="OAY26003.1"/>
    </source>
</evidence>
<dbReference type="PROSITE" id="PS51473">
    <property type="entry name" value="GNK2"/>
    <property type="match status" value="2"/>
</dbReference>
<dbReference type="PROSITE" id="PS50011">
    <property type="entry name" value="PROTEIN_KINASE_DOM"/>
    <property type="match status" value="1"/>
</dbReference>
<accession>A0A2C9U7X2</accession>
<dbReference type="InterPro" id="IPR038408">
    <property type="entry name" value="GNK2_sf"/>
</dbReference>
<dbReference type="CDD" id="cd14066">
    <property type="entry name" value="STKc_IRAK"/>
    <property type="match status" value="1"/>
</dbReference>
<evidence type="ECO:0000256" key="18">
    <source>
        <dbReference type="SAM" id="Phobius"/>
    </source>
</evidence>
<feature type="binding site" evidence="17">
    <location>
        <position position="374"/>
    </location>
    <ligand>
        <name>ATP</name>
        <dbReference type="ChEBI" id="CHEBI:30616"/>
    </ligand>
</feature>
<dbReference type="Gene3D" id="3.30.430.20">
    <property type="entry name" value="Gnk2 domain, C-X8-C-X2-C motif"/>
    <property type="match status" value="2"/>
</dbReference>
<evidence type="ECO:0008006" key="24">
    <source>
        <dbReference type="Google" id="ProtNLM"/>
    </source>
</evidence>
<evidence type="ECO:0000256" key="5">
    <source>
        <dbReference type="ARBA" id="ARBA00022692"/>
    </source>
</evidence>
<dbReference type="GO" id="GO:0042742">
    <property type="term" value="P:defense response to bacterium"/>
    <property type="evidence" value="ECO:0000318"/>
    <property type="project" value="GO_Central"/>
</dbReference>
<organism evidence="22 23">
    <name type="scientific">Manihot esculenta</name>
    <name type="common">Cassava</name>
    <name type="synonym">Jatropha manihot</name>
    <dbReference type="NCBI Taxonomy" id="3983"/>
    <lineage>
        <taxon>Eukaryota</taxon>
        <taxon>Viridiplantae</taxon>
        <taxon>Streptophyta</taxon>
        <taxon>Embryophyta</taxon>
        <taxon>Tracheophyta</taxon>
        <taxon>Spermatophyta</taxon>
        <taxon>Magnoliopsida</taxon>
        <taxon>eudicotyledons</taxon>
        <taxon>Gunneridae</taxon>
        <taxon>Pentapetalae</taxon>
        <taxon>rosids</taxon>
        <taxon>fabids</taxon>
        <taxon>Malpighiales</taxon>
        <taxon>Euphorbiaceae</taxon>
        <taxon>Crotonoideae</taxon>
        <taxon>Manihoteae</taxon>
        <taxon>Manihot</taxon>
    </lineage>
</organism>
<feature type="domain" description="Gnk2-homologous" evidence="21">
    <location>
        <begin position="29"/>
        <end position="131"/>
    </location>
</feature>
<evidence type="ECO:0000256" key="12">
    <source>
        <dbReference type="ARBA" id="ARBA00023136"/>
    </source>
</evidence>
<dbReference type="Gene3D" id="3.30.200.20">
    <property type="entry name" value="Phosphorylase Kinase, domain 1"/>
    <property type="match status" value="1"/>
</dbReference>